<reference evidence="2 3" key="1">
    <citation type="submission" date="2016-03" db="EMBL/GenBank/DDBJ databases">
        <title>Pediococcus and Lactobacillus from brewery environment - whole genome sequencing and assembly.</title>
        <authorList>
            <person name="Behr J."/>
            <person name="Geissler A.J."/>
            <person name="Vogel R.F."/>
        </authorList>
    </citation>
    <scope>NUCLEOTIDE SEQUENCE [LARGE SCALE GENOMIC DNA]</scope>
    <source>
        <strain evidence="2 3">TMW 1.1995</strain>
    </source>
</reference>
<dbReference type="AlphaFoldDB" id="A0A1B2IYI3"/>
<evidence type="ECO:0000313" key="3">
    <source>
        <dbReference type="Proteomes" id="UP000093267"/>
    </source>
</evidence>
<gene>
    <name evidence="2" type="ORF">AYR63_07900</name>
</gene>
<accession>A0A1B2IYI3</accession>
<proteinExistence type="predicted"/>
<sequence length="613" mass="67183">MKKPGKYILGLMLLGTVGGFSLANVGTNHQANQGAIVAHAATTVNAVNQGMKADDKTDNAPILQRIINAYSADDNVTIHVPKGTYLFTNDELKAIVLHSNITFDFDDGAVFKIASGDRIPFVYPSPDAGYGGGISNVTWKNATFQGDYNATDGQAVFVQSMNHASNVTFDGCTFDNCESPTGHYIDIDGSHNINITNSTFTGFNASTDYDYKEAIQVDYSDTKAMSYHQSGDQYDDLASYDVNVTNNKFIPLSKASGAVKSFAPNPIGEHVVYKKGVHGLIHDIHFTGNFVQDAKPLLDDSGDGANIHFIMVNNLYISGNTFENVNALGSGNYIRITNSVPGLAISNIQITNNQFVNLDPDNRYIYFDNSKGGGISKIKVTGNKITSSKSDIPFVLSNGLSSGDLTMSNNTNNTSTKVSTTDVKNTTKLKTKLTGTYKGGSATNKSEKYYSGANNQYAKLVTSASKKYGLYNHVKGHKGWYLYNKKDGWDNAKKSGIVYVDERADATSGKWYRIRFSSSTSARKYWVRAGALKFDKITYETYNKTLTTLKKYPIYTLVFNDPQLAKSKGTTADLSSRTVKVTKRARRVSVLNGKTSTYYLINGKYWTRALAFY</sequence>
<feature type="signal peptide" evidence="1">
    <location>
        <begin position="1"/>
        <end position="23"/>
    </location>
</feature>
<protein>
    <submittedName>
        <fullName evidence="2">N-acetylmuramoyl-L-alanine amidase</fullName>
    </submittedName>
</protein>
<keyword evidence="1" id="KW-0732">Signal</keyword>
<dbReference type="InterPro" id="IPR011050">
    <property type="entry name" value="Pectin_lyase_fold/virulence"/>
</dbReference>
<dbReference type="Gene3D" id="2.160.20.10">
    <property type="entry name" value="Single-stranded right-handed beta-helix, Pectin lyase-like"/>
    <property type="match status" value="1"/>
</dbReference>
<evidence type="ECO:0000313" key="2">
    <source>
        <dbReference type="EMBL" id="ANZ67060.1"/>
    </source>
</evidence>
<dbReference type="RefSeq" id="WP_065902351.1">
    <property type="nucleotide sequence ID" value="NZ_CP014912.1"/>
</dbReference>
<organism evidence="2 3">
    <name type="scientific">Secundilactobacillus paracollinoides</name>
    <dbReference type="NCBI Taxonomy" id="240427"/>
    <lineage>
        <taxon>Bacteria</taxon>
        <taxon>Bacillati</taxon>
        <taxon>Bacillota</taxon>
        <taxon>Bacilli</taxon>
        <taxon>Lactobacillales</taxon>
        <taxon>Lactobacillaceae</taxon>
        <taxon>Secundilactobacillus</taxon>
    </lineage>
</organism>
<feature type="chain" id="PRO_5038981210" evidence="1">
    <location>
        <begin position="24"/>
        <end position="613"/>
    </location>
</feature>
<dbReference type="STRING" id="240427.AYR62_10475"/>
<dbReference type="OrthoDB" id="3227120at2"/>
<evidence type="ECO:0000256" key="1">
    <source>
        <dbReference type="SAM" id="SignalP"/>
    </source>
</evidence>
<dbReference type="SUPFAM" id="SSF51126">
    <property type="entry name" value="Pectin lyase-like"/>
    <property type="match status" value="1"/>
</dbReference>
<dbReference type="EMBL" id="CP014924">
    <property type="protein sequence ID" value="ANZ67060.1"/>
    <property type="molecule type" value="Genomic_DNA"/>
</dbReference>
<dbReference type="Proteomes" id="UP000093267">
    <property type="component" value="Chromosome"/>
</dbReference>
<keyword evidence="3" id="KW-1185">Reference proteome</keyword>
<name>A0A1B2IYI3_9LACO</name>
<dbReference type="InterPro" id="IPR012334">
    <property type="entry name" value="Pectin_lyas_fold"/>
</dbReference>